<dbReference type="EMBL" id="OV121138">
    <property type="protein sequence ID" value="CAH0560416.1"/>
    <property type="molecule type" value="Genomic_DNA"/>
</dbReference>
<protein>
    <submittedName>
        <fullName evidence="2">Uncharacterized protein</fullName>
    </submittedName>
</protein>
<name>A0A9P0BCE4_BRAAE</name>
<evidence type="ECO:0000256" key="1">
    <source>
        <dbReference type="SAM" id="MobiDB-lite"/>
    </source>
</evidence>
<dbReference type="PANTHER" id="PTHR46601:SF2">
    <property type="entry name" value="UBIQUITIN-LIKE PROTEASE FAMILY PROFILE DOMAIN-CONTAINING PROTEIN"/>
    <property type="match status" value="1"/>
</dbReference>
<accession>A0A9P0BCE4</accession>
<feature type="compositionally biased region" description="Basic and acidic residues" evidence="1">
    <location>
        <begin position="14"/>
        <end position="25"/>
    </location>
</feature>
<feature type="compositionally biased region" description="Basic and acidic residues" evidence="1">
    <location>
        <begin position="48"/>
        <end position="63"/>
    </location>
</feature>
<evidence type="ECO:0000313" key="3">
    <source>
        <dbReference type="Proteomes" id="UP001154078"/>
    </source>
</evidence>
<feature type="region of interest" description="Disordered" evidence="1">
    <location>
        <begin position="48"/>
        <end position="116"/>
    </location>
</feature>
<evidence type="ECO:0000313" key="2">
    <source>
        <dbReference type="EMBL" id="CAH0560416.1"/>
    </source>
</evidence>
<dbReference type="AlphaFoldDB" id="A0A9P0BCE4"/>
<keyword evidence="3" id="KW-1185">Reference proteome</keyword>
<reference evidence="2" key="1">
    <citation type="submission" date="2021-12" db="EMBL/GenBank/DDBJ databases">
        <authorList>
            <person name="King R."/>
        </authorList>
    </citation>
    <scope>NUCLEOTIDE SEQUENCE</scope>
</reference>
<dbReference type="OrthoDB" id="6762836at2759"/>
<proteinExistence type="predicted"/>
<dbReference type="Proteomes" id="UP001154078">
    <property type="component" value="Chromosome 7"/>
</dbReference>
<feature type="region of interest" description="Disordered" evidence="1">
    <location>
        <begin position="1"/>
        <end position="25"/>
    </location>
</feature>
<gene>
    <name evidence="2" type="ORF">MELIAE_LOCUS10169</name>
</gene>
<feature type="compositionally biased region" description="Basic residues" evidence="1">
    <location>
        <begin position="102"/>
        <end position="116"/>
    </location>
</feature>
<dbReference type="PANTHER" id="PTHR46601">
    <property type="entry name" value="ULP_PROTEASE DOMAIN-CONTAINING PROTEIN"/>
    <property type="match status" value="1"/>
</dbReference>
<feature type="compositionally biased region" description="Basic residues" evidence="1">
    <location>
        <begin position="64"/>
        <end position="76"/>
    </location>
</feature>
<organism evidence="2 3">
    <name type="scientific">Brassicogethes aeneus</name>
    <name type="common">Rape pollen beetle</name>
    <name type="synonym">Meligethes aeneus</name>
    <dbReference type="NCBI Taxonomy" id="1431903"/>
    <lineage>
        <taxon>Eukaryota</taxon>
        <taxon>Metazoa</taxon>
        <taxon>Ecdysozoa</taxon>
        <taxon>Arthropoda</taxon>
        <taxon>Hexapoda</taxon>
        <taxon>Insecta</taxon>
        <taxon>Pterygota</taxon>
        <taxon>Neoptera</taxon>
        <taxon>Endopterygota</taxon>
        <taxon>Coleoptera</taxon>
        <taxon>Polyphaga</taxon>
        <taxon>Cucujiformia</taxon>
        <taxon>Nitidulidae</taxon>
        <taxon>Meligethinae</taxon>
        <taxon>Brassicogethes</taxon>
    </lineage>
</organism>
<sequence>MGPTSAEKQRRYRERINADPEKREEYLRKMRERAHNRRITKIDKQIGDLSERSKIKQRKEWRDRKRRSRANSIKRPRNLEAVLDETAPSPLPQVTNAEHHNTIRGRQKVRRDRSASYRRVKQLEKELVDAKKKINKYKRRVSRLKKTKINNEIVRSISPLTKLNIEVRDQVIPEPIKRKLLFQDTILAQVRETYKMSLNEKTKQSLASVCKGKYIRKYRFVKKAKNELGAWANDKKKKLDRSHAYKLCTTIKHFYCRDDNSIQTPGKKQTITYRGIKKQKRLLLYNLRALHDKFCKEFNSTVSLATFCRRRPFWVVRAKLTDRDSCLCKRHDNLQKMLATLVKEKVTTERNLELLCDVVCCNTESLLCMTNGCKTCQDKNAIDAKEVAHDKVVRWFAWKTTKEEFEKNGKKIQVRKTVKAVAEGKLGELIQTFNKDIKQVLCPHVFRIRHQFQQSRKCKNELCYEEAAVHMDFSENYSCKLNSEIQAMHFGASHNQVTLHTVVVYFETNEKKMFCTISGSRRHDPSAIWAHLTPILLELRDRNIEVIHFFSDGPSSQYKNKGNILFFKTYFHEMGFKYGTWNYSEASHGKGAPDGLGAAIKRISDNLVSKGQDIDNARTLFEKVKDKTSITTYFIEESKIEQMDQRKTNNCESKKIPGIFNTHQIISLEKENYVYTRKYSCFCKKLPVIDHDCFNLQKIPAIKENSITVSHSCKNNDLPLDQWVLVSYDNSTFSGLITDTEDENYEVNALKKIGENKYVWPKVIDKIWYNKKNILATIAVPQQATKRILVLKPDDWKAAKSTQMIV</sequence>